<evidence type="ECO:0000313" key="1">
    <source>
        <dbReference type="EMBL" id="SDX34270.1"/>
    </source>
</evidence>
<reference evidence="2" key="1">
    <citation type="submission" date="2016-10" db="EMBL/GenBank/DDBJ databases">
        <authorList>
            <person name="Varghese N."/>
            <person name="Submissions S."/>
        </authorList>
    </citation>
    <scope>NUCLEOTIDE SEQUENCE [LARGE SCALE GENOMIC DNA]</scope>
    <source>
        <strain evidence="2">DSM 26922</strain>
    </source>
</reference>
<dbReference type="OrthoDB" id="7282931at2"/>
<dbReference type="RefSeq" id="WP_089947710.1">
    <property type="nucleotide sequence ID" value="NZ_FNOI01000006.1"/>
</dbReference>
<sequence length="319" mass="35824">MPAHHQVDLLTLPLPHCWFEAETALPAHRFKAANLGTGSDALLGVARRTQGAELADKARPEDNTLDGAQRSFDTYFNVLRADDLPIPQYRAALGQTLKGCYLDVQTGVSLTDREIEVLSLGLHRLADWAQFPTTVDSADDTPWEAHSPSQLYRWKQQHHLFFVIVHGMLYLLHVLEEALDKSHAPVVRAILQDFAELMEASEVAFRLASDFSQEAYDTEIRPDMFAFDPHFSGLFYADHKELITRLRVLRRVGSDFGEELDRINAAITQSYEAHALVCLRFVGETSSLASKDETRVAAESIRNKYVKRTKTIAGFGKDG</sequence>
<dbReference type="Proteomes" id="UP000199441">
    <property type="component" value="Unassembled WGS sequence"/>
</dbReference>
<accession>A0A1H3AX09</accession>
<name>A0A1H3AX09_9RHOB</name>
<proteinExistence type="predicted"/>
<dbReference type="AlphaFoldDB" id="A0A1H3AX09"/>
<organism evidence="1 2">
    <name type="scientific">Litoreibacter albidus</name>
    <dbReference type="NCBI Taxonomy" id="670155"/>
    <lineage>
        <taxon>Bacteria</taxon>
        <taxon>Pseudomonadati</taxon>
        <taxon>Pseudomonadota</taxon>
        <taxon>Alphaproteobacteria</taxon>
        <taxon>Rhodobacterales</taxon>
        <taxon>Roseobacteraceae</taxon>
        <taxon>Litoreibacter</taxon>
    </lineage>
</organism>
<dbReference type="STRING" id="670155.SAMN04488001_2965"/>
<evidence type="ECO:0000313" key="2">
    <source>
        <dbReference type="Proteomes" id="UP000199441"/>
    </source>
</evidence>
<protein>
    <submittedName>
        <fullName evidence="1">Uncharacterized protein</fullName>
    </submittedName>
</protein>
<gene>
    <name evidence="1" type="ORF">SAMN04488001_2965</name>
</gene>
<keyword evidence="2" id="KW-1185">Reference proteome</keyword>
<dbReference type="EMBL" id="FNOI01000006">
    <property type="protein sequence ID" value="SDX34270.1"/>
    <property type="molecule type" value="Genomic_DNA"/>
</dbReference>